<reference evidence="2" key="1">
    <citation type="submission" date="2018-09" db="EMBL/GenBank/DDBJ databases">
        <title>Resistance of ancient and modern Acinetobacter lwoffii strains to heavy metals and arsenic revealed by genome analysis.</title>
        <authorList>
            <person name="Mindlin S."/>
            <person name="Petrenko A."/>
            <person name="Kurakov A."/>
            <person name="Beletsky A."/>
            <person name="Mardanov A."/>
            <person name="Petrova M."/>
        </authorList>
    </citation>
    <scope>NUCLEOTIDE SEQUENCE</scope>
    <source>
        <strain evidence="2">ED9-5a</strain>
        <plasmid evidence="2">pALWED3.6</plasmid>
    </source>
</reference>
<accession>A0A385L194</accession>
<dbReference type="Pfam" id="PF03992">
    <property type="entry name" value="ABM"/>
    <property type="match status" value="1"/>
</dbReference>
<keyword evidence="2" id="KW-0560">Oxidoreductase</keyword>
<dbReference type="PROSITE" id="PS51725">
    <property type="entry name" value="ABM"/>
    <property type="match status" value="1"/>
</dbReference>
<dbReference type="AlphaFoldDB" id="A0A385L194"/>
<dbReference type="Gene3D" id="3.30.70.100">
    <property type="match status" value="1"/>
</dbReference>
<dbReference type="GO" id="GO:0005829">
    <property type="term" value="C:cytosol"/>
    <property type="evidence" value="ECO:0007669"/>
    <property type="project" value="TreeGrafter"/>
</dbReference>
<keyword evidence="2" id="KW-0503">Monooxygenase</keyword>
<name>A0A385L194_ACILW</name>
<organism evidence="2">
    <name type="scientific">Acinetobacter lwoffii</name>
    <dbReference type="NCBI Taxonomy" id="28090"/>
    <lineage>
        <taxon>Bacteria</taxon>
        <taxon>Pseudomonadati</taxon>
        <taxon>Pseudomonadota</taxon>
        <taxon>Gammaproteobacteria</taxon>
        <taxon>Moraxellales</taxon>
        <taxon>Moraxellaceae</taxon>
        <taxon>Acinetobacter</taxon>
    </lineage>
</organism>
<dbReference type="SUPFAM" id="SSF54909">
    <property type="entry name" value="Dimeric alpha+beta barrel"/>
    <property type="match status" value="1"/>
</dbReference>
<keyword evidence="2" id="KW-0614">Plasmid</keyword>
<dbReference type="InterPro" id="IPR007138">
    <property type="entry name" value="ABM_dom"/>
</dbReference>
<geneLocation type="plasmid" evidence="2">
    <name>pALWED3.6</name>
</geneLocation>
<gene>
    <name evidence="2" type="ORF">ABALW_D0183</name>
</gene>
<dbReference type="InterPro" id="IPR050744">
    <property type="entry name" value="AI-2_Isomerase_LsrG"/>
</dbReference>
<dbReference type="InterPro" id="IPR011008">
    <property type="entry name" value="Dimeric_a/b-barrel"/>
</dbReference>
<evidence type="ECO:0000313" key="2">
    <source>
        <dbReference type="EMBL" id="AYA01401.1"/>
    </source>
</evidence>
<dbReference type="PANTHER" id="PTHR33336">
    <property type="entry name" value="QUINOL MONOOXYGENASE YGIN-RELATED"/>
    <property type="match status" value="1"/>
</dbReference>
<evidence type="ECO:0000259" key="1">
    <source>
        <dbReference type="PROSITE" id="PS51725"/>
    </source>
</evidence>
<dbReference type="EMBL" id="CP032290">
    <property type="protein sequence ID" value="AYA01401.1"/>
    <property type="molecule type" value="Genomic_DNA"/>
</dbReference>
<sequence>MMLTIIAEIKVKPGSKHLQHVINSFKEITPTVLEEDGCFGYELLINHESHASYQAPLKNTVVMLEKWKSIKHLDAHLATVHMQEHHFKIKDDVLGVDIRILENGF</sequence>
<protein>
    <submittedName>
        <fullName evidence="2">Antibiotic biosynthesis monooxygenase</fullName>
    </submittedName>
</protein>
<dbReference type="GO" id="GO:0004497">
    <property type="term" value="F:monooxygenase activity"/>
    <property type="evidence" value="ECO:0007669"/>
    <property type="project" value="UniProtKB-KW"/>
</dbReference>
<feature type="domain" description="ABM" evidence="1">
    <location>
        <begin position="3"/>
        <end position="101"/>
    </location>
</feature>
<dbReference type="PANTHER" id="PTHR33336:SF3">
    <property type="entry name" value="ABM DOMAIN-CONTAINING PROTEIN"/>
    <property type="match status" value="1"/>
</dbReference>
<proteinExistence type="predicted"/>